<accession>A0AAU9S8H3</accession>
<keyword evidence="2" id="KW-1185">Reference proteome</keyword>
<protein>
    <submittedName>
        <fullName evidence="1">Uncharacterized protein</fullName>
    </submittedName>
</protein>
<gene>
    <name evidence="1" type="ORF">TAV2_LOCUS14254</name>
</gene>
<dbReference type="EMBL" id="OU466860">
    <property type="protein sequence ID" value="CAH2060240.1"/>
    <property type="molecule type" value="Genomic_DNA"/>
</dbReference>
<name>A0AAU9S8H3_THLAR</name>
<organism evidence="1 2">
    <name type="scientific">Thlaspi arvense</name>
    <name type="common">Field penny-cress</name>
    <dbReference type="NCBI Taxonomy" id="13288"/>
    <lineage>
        <taxon>Eukaryota</taxon>
        <taxon>Viridiplantae</taxon>
        <taxon>Streptophyta</taxon>
        <taxon>Embryophyta</taxon>
        <taxon>Tracheophyta</taxon>
        <taxon>Spermatophyta</taxon>
        <taxon>Magnoliopsida</taxon>
        <taxon>eudicotyledons</taxon>
        <taxon>Gunneridae</taxon>
        <taxon>Pentapetalae</taxon>
        <taxon>rosids</taxon>
        <taxon>malvids</taxon>
        <taxon>Brassicales</taxon>
        <taxon>Brassicaceae</taxon>
        <taxon>Thlaspideae</taxon>
        <taxon>Thlaspi</taxon>
    </lineage>
</organism>
<proteinExistence type="predicted"/>
<sequence length="190" mass="21232">MISIAAQPLPPVEYPVILFEDLVPPITDLFSQIGKNLQSSVNISYFFHLWFLGSKDILLSGYKSSCSYFCMNGSSRHSQTCLCRCRQNIGLNPTPWVGFEAASSSLIKYNAGISLNKPDFSPGLMMREFESFSNDNNSFTIGRSRSIDPFITVKGGKAGMVVQREWRPKFLTTLLAEKGMLQPHYVLSSL</sequence>
<dbReference type="AlphaFoldDB" id="A0AAU9S8H3"/>
<dbReference type="Proteomes" id="UP000836841">
    <property type="component" value="Chromosome 4"/>
</dbReference>
<reference evidence="1 2" key="1">
    <citation type="submission" date="2022-03" db="EMBL/GenBank/DDBJ databases">
        <authorList>
            <person name="Nunn A."/>
            <person name="Chopra R."/>
            <person name="Nunn A."/>
            <person name="Contreras Garrido A."/>
        </authorList>
    </citation>
    <scope>NUCLEOTIDE SEQUENCE [LARGE SCALE GENOMIC DNA]</scope>
</reference>
<evidence type="ECO:0000313" key="1">
    <source>
        <dbReference type="EMBL" id="CAH2060240.1"/>
    </source>
</evidence>
<evidence type="ECO:0000313" key="2">
    <source>
        <dbReference type="Proteomes" id="UP000836841"/>
    </source>
</evidence>